<organism evidence="1 2">
    <name type="scientific">Pseudomonas haemolytica</name>
    <dbReference type="NCBI Taxonomy" id="2600065"/>
    <lineage>
        <taxon>Bacteria</taxon>
        <taxon>Pseudomonadati</taxon>
        <taxon>Pseudomonadota</taxon>
        <taxon>Gammaproteobacteria</taxon>
        <taxon>Pseudomonadales</taxon>
        <taxon>Pseudomonadaceae</taxon>
        <taxon>Pseudomonas</taxon>
    </lineage>
</organism>
<sequence length="269" mass="30442">MKITTLHLGLLEELTTKILKSTDANFVRDKLNFILDHYQIINYEFNYNQAFWRARKCPTDAGFRNISELGSPPIALTPVGRLNEANDPILYTSVNQYSTFMEIDAEEGDFIHIAAFKQSPDKNIRCATIGELAHMHRWGSGLSSEMVGNLLNDYMGKMPHDVGKSVIFTDAFFTSLLRDKEAKKTGYLHSRTLSNLIFSRIPGLDAIIYSGVALESSRNYAFKPACVERTLSIEATFVLKILKKYKYGIYDFEVLKNAEGVESDGTLIW</sequence>
<protein>
    <recommendedName>
        <fullName evidence="3">RES domain-containing protein</fullName>
    </recommendedName>
</protein>
<reference evidence="1 2" key="1">
    <citation type="submission" date="2021-01" db="EMBL/GenBank/DDBJ databases">
        <title>Antibiotic resistance and phylogeny of Pseudomonas spp. isolated over three decades from chicken meat in the Norwegian food chain.</title>
        <authorList>
            <person name="Moen B."/>
        </authorList>
    </citation>
    <scope>NUCLEOTIDE SEQUENCE [LARGE SCALE GENOMIC DNA]</scope>
    <source>
        <strain evidence="1 2">MF6766</strain>
    </source>
</reference>
<accession>A0ABS1GPE0</accession>
<evidence type="ECO:0000313" key="1">
    <source>
        <dbReference type="EMBL" id="MBK3458836.1"/>
    </source>
</evidence>
<name>A0ABS1GPE0_9PSED</name>
<gene>
    <name evidence="1" type="ORF">JJD71_07155</name>
</gene>
<evidence type="ECO:0008006" key="3">
    <source>
        <dbReference type="Google" id="ProtNLM"/>
    </source>
</evidence>
<evidence type="ECO:0000313" key="2">
    <source>
        <dbReference type="Proteomes" id="UP000620382"/>
    </source>
</evidence>
<keyword evidence="2" id="KW-1185">Reference proteome</keyword>
<dbReference type="Proteomes" id="UP000620382">
    <property type="component" value="Unassembled WGS sequence"/>
</dbReference>
<proteinExistence type="predicted"/>
<dbReference type="RefSeq" id="WP_200657464.1">
    <property type="nucleotide sequence ID" value="NZ_JAENSR010000001.1"/>
</dbReference>
<dbReference type="EMBL" id="JAENSR010000001">
    <property type="protein sequence ID" value="MBK3458836.1"/>
    <property type="molecule type" value="Genomic_DNA"/>
</dbReference>
<comment type="caution">
    <text evidence="1">The sequence shown here is derived from an EMBL/GenBank/DDBJ whole genome shotgun (WGS) entry which is preliminary data.</text>
</comment>